<organism evidence="2 3">
    <name type="scientific">Cordylochernes scorpioides</name>
    <dbReference type="NCBI Taxonomy" id="51811"/>
    <lineage>
        <taxon>Eukaryota</taxon>
        <taxon>Metazoa</taxon>
        <taxon>Ecdysozoa</taxon>
        <taxon>Arthropoda</taxon>
        <taxon>Chelicerata</taxon>
        <taxon>Arachnida</taxon>
        <taxon>Pseudoscorpiones</taxon>
        <taxon>Cheliferoidea</taxon>
        <taxon>Chernetidae</taxon>
        <taxon>Cordylochernes</taxon>
    </lineage>
</organism>
<feature type="compositionally biased region" description="Basic and acidic residues" evidence="1">
    <location>
        <begin position="52"/>
        <end position="62"/>
    </location>
</feature>
<evidence type="ECO:0000313" key="3">
    <source>
        <dbReference type="Proteomes" id="UP001235939"/>
    </source>
</evidence>
<proteinExistence type="predicted"/>
<dbReference type="InterPro" id="IPR052709">
    <property type="entry name" value="Transposase-MT_Hybrid"/>
</dbReference>
<evidence type="ECO:0000313" key="2">
    <source>
        <dbReference type="EMBL" id="UYV75337.1"/>
    </source>
</evidence>
<feature type="region of interest" description="Disordered" evidence="1">
    <location>
        <begin position="52"/>
        <end position="71"/>
    </location>
</feature>
<name>A0ABY6L4B9_9ARAC</name>
<evidence type="ECO:0000256" key="1">
    <source>
        <dbReference type="SAM" id="MobiDB-lite"/>
    </source>
</evidence>
<sequence length="280" mass="32095">MTRPRHQSKVGERGVDFSCPRCHVAGVKNSIPVWERTESGYICGKEKPWEVASRDDPARRSQESLTSGQPTRRCSPGWTCTVWSETFHKSDIHGAKDSSDGEVEAITTMCGGPRKEQYIWHTISNPAVFCLYTRSFYQLTVKFQNCDDHTLLQRARTGTKLHYTHGQWTASATAERQPDYACANIQTLATHAGFLHEIVTGDEKWVHYDYPKRRATYGYPGRASSSTAKPNIHGGKIMLCIWWDQLGVVYYELLQPNERITGEVYRRQLMRLNKRLIHEK</sequence>
<keyword evidence="3" id="KW-1185">Reference proteome</keyword>
<gene>
    <name evidence="2" type="ORF">LAZ67_12003580</name>
</gene>
<protein>
    <submittedName>
        <fullName evidence="2">Uncharacterized protein</fullName>
    </submittedName>
</protein>
<dbReference type="InterPro" id="IPR036397">
    <property type="entry name" value="RNaseH_sf"/>
</dbReference>
<dbReference type="PANTHER" id="PTHR46060:SF2">
    <property type="entry name" value="HISTONE-LYSINE N-METHYLTRANSFERASE SETMAR"/>
    <property type="match status" value="1"/>
</dbReference>
<reference evidence="2 3" key="1">
    <citation type="submission" date="2022-01" db="EMBL/GenBank/DDBJ databases">
        <title>A chromosomal length assembly of Cordylochernes scorpioides.</title>
        <authorList>
            <person name="Zeh D."/>
            <person name="Zeh J."/>
        </authorList>
    </citation>
    <scope>NUCLEOTIDE SEQUENCE [LARGE SCALE GENOMIC DNA]</scope>
    <source>
        <strain evidence="2">IN4F17</strain>
        <tissue evidence="2">Whole Body</tissue>
    </source>
</reference>
<dbReference type="Gene3D" id="3.30.420.10">
    <property type="entry name" value="Ribonuclease H-like superfamily/Ribonuclease H"/>
    <property type="match status" value="1"/>
</dbReference>
<dbReference type="InterPro" id="IPR001888">
    <property type="entry name" value="Transposase_1"/>
</dbReference>
<dbReference type="Pfam" id="PF01359">
    <property type="entry name" value="Transposase_1"/>
    <property type="match status" value="1"/>
</dbReference>
<dbReference type="EMBL" id="CP092874">
    <property type="protein sequence ID" value="UYV75337.1"/>
    <property type="molecule type" value="Genomic_DNA"/>
</dbReference>
<dbReference type="Proteomes" id="UP001235939">
    <property type="component" value="Chromosome 12"/>
</dbReference>
<accession>A0ABY6L4B9</accession>
<dbReference type="PANTHER" id="PTHR46060">
    <property type="entry name" value="MARINER MOS1 TRANSPOSASE-LIKE PROTEIN"/>
    <property type="match status" value="1"/>
</dbReference>